<comment type="caution">
    <text evidence="5">The sequence shown here is derived from an EMBL/GenBank/DDBJ whole genome shotgun (WGS) entry which is preliminary data.</text>
</comment>
<evidence type="ECO:0000256" key="2">
    <source>
        <dbReference type="ARBA" id="ARBA00023027"/>
    </source>
</evidence>
<dbReference type="InterPro" id="IPR017476">
    <property type="entry name" value="UDP-Glc/GDP-Man"/>
</dbReference>
<name>A0ABV6HG98_9SPHI</name>
<dbReference type="InterPro" id="IPR028359">
    <property type="entry name" value="UDP_ManNAc/GlcNAc_DH"/>
</dbReference>
<dbReference type="GO" id="GO:0089714">
    <property type="term" value="F:UDP-N-acetyl-D-mannosamine dehydrogenase activity"/>
    <property type="evidence" value="ECO:0007669"/>
    <property type="project" value="UniProtKB-EC"/>
</dbReference>
<dbReference type="Pfam" id="PF03720">
    <property type="entry name" value="UDPG_MGDP_dh_C"/>
    <property type="match status" value="1"/>
</dbReference>
<proteinExistence type="inferred from homology"/>
<dbReference type="InterPro" id="IPR001732">
    <property type="entry name" value="UDP-Glc/GDP-Man_DH_N"/>
</dbReference>
<feature type="domain" description="UDP-glucose/GDP-mannose dehydrogenase C-terminal" evidence="4">
    <location>
        <begin position="313"/>
        <end position="404"/>
    </location>
</feature>
<dbReference type="InterPro" id="IPR014027">
    <property type="entry name" value="UDP-Glc/GDP-Man_DH_C"/>
</dbReference>
<evidence type="ECO:0000259" key="4">
    <source>
        <dbReference type="SMART" id="SM00984"/>
    </source>
</evidence>
<keyword evidence="2" id="KW-0520">NAD</keyword>
<dbReference type="SUPFAM" id="SSF51735">
    <property type="entry name" value="NAD(P)-binding Rossmann-fold domains"/>
    <property type="match status" value="1"/>
</dbReference>
<evidence type="ECO:0000313" key="5">
    <source>
        <dbReference type="EMBL" id="MFC0317901.1"/>
    </source>
</evidence>
<dbReference type="PIRSF" id="PIRSF000124">
    <property type="entry name" value="UDPglc_GDPman_dh"/>
    <property type="match status" value="1"/>
</dbReference>
<gene>
    <name evidence="5" type="primary">wecC</name>
    <name evidence="5" type="ORF">ACFFI0_06255</name>
</gene>
<dbReference type="InterPro" id="IPR036220">
    <property type="entry name" value="UDP-Glc/GDP-Man_DH_C_sf"/>
</dbReference>
<dbReference type="PIRSF" id="PIRSF500136">
    <property type="entry name" value="UDP_ManNAc_DH"/>
    <property type="match status" value="1"/>
</dbReference>
<accession>A0ABV6HG98</accession>
<evidence type="ECO:0000256" key="3">
    <source>
        <dbReference type="PIRNR" id="PIRNR000124"/>
    </source>
</evidence>
<dbReference type="Proteomes" id="UP001589774">
    <property type="component" value="Unassembled WGS sequence"/>
</dbReference>
<reference evidence="5 6" key="1">
    <citation type="submission" date="2024-09" db="EMBL/GenBank/DDBJ databases">
        <authorList>
            <person name="Sun Q."/>
            <person name="Mori K."/>
        </authorList>
    </citation>
    <scope>NUCLEOTIDE SEQUENCE [LARGE SCALE GENOMIC DNA]</scope>
    <source>
        <strain evidence="5 6">CCM 7765</strain>
    </source>
</reference>
<dbReference type="PANTHER" id="PTHR43491">
    <property type="entry name" value="UDP-N-ACETYL-D-MANNOSAMINE DEHYDROGENASE"/>
    <property type="match status" value="1"/>
</dbReference>
<organism evidence="5 6">
    <name type="scientific">Olivibacter oleidegradans</name>
    <dbReference type="NCBI Taxonomy" id="760123"/>
    <lineage>
        <taxon>Bacteria</taxon>
        <taxon>Pseudomonadati</taxon>
        <taxon>Bacteroidota</taxon>
        <taxon>Sphingobacteriia</taxon>
        <taxon>Sphingobacteriales</taxon>
        <taxon>Sphingobacteriaceae</taxon>
        <taxon>Olivibacter</taxon>
    </lineage>
</organism>
<dbReference type="EC" id="1.1.1.336" evidence="5"/>
<dbReference type="SUPFAM" id="SSF52413">
    <property type="entry name" value="UDP-glucose/GDP-mannose dehydrogenase C-terminal domain"/>
    <property type="match status" value="1"/>
</dbReference>
<dbReference type="Pfam" id="PF00984">
    <property type="entry name" value="UDPG_MGDP_dh"/>
    <property type="match status" value="1"/>
</dbReference>
<evidence type="ECO:0000313" key="6">
    <source>
        <dbReference type="Proteomes" id="UP001589774"/>
    </source>
</evidence>
<dbReference type="Pfam" id="PF03721">
    <property type="entry name" value="UDPG_MGDP_dh_N"/>
    <property type="match status" value="1"/>
</dbReference>
<dbReference type="EMBL" id="JBHLWO010000001">
    <property type="protein sequence ID" value="MFC0317901.1"/>
    <property type="molecule type" value="Genomic_DNA"/>
</dbReference>
<sequence length="408" mass="45114">MNITKVVTVGLGYIGLPTSALIANNGIFVHGVDVNQRVVDTINAGKIHIVEPSLDEAVAKAVNSGFLRADTQPTVADTYLIVVPTPFKGNYEPDISYVEAATRSIIPLLKAGDLYIIESTSPVGTTEKMMKLIFSERPELEGEIFLAYCPERVLPGNVMYELVNNDRVIGGVNTASTEKAISFYQKFVKGELHSTNARTAEMCKLTENSSRDVQIAFANELSLICDKAGIDVWELIRLANKHPRVNILQPGCGVGGHCIAVDPYFIVAEFPLESKIIASAREINNYKSFWCAEKVKNARLGFQLKHGRKPSIAIMGLAFKPNIDDLRESPAKYIAQRIMQDANDEEYFIVEPNIDSHHVFKLTSYQEAVEKADIIAFLVAHDEFKALSFSEDKIVLDFCGVNNKKQGL</sequence>
<dbReference type="Gene3D" id="3.40.50.720">
    <property type="entry name" value="NAD(P)-binding Rossmann-like Domain"/>
    <property type="match status" value="2"/>
</dbReference>
<dbReference type="PANTHER" id="PTHR43491:SF1">
    <property type="entry name" value="UDP-N-ACETYL-D-MANNOSAMINE DEHYDROGENASE"/>
    <property type="match status" value="1"/>
</dbReference>
<dbReference type="InterPro" id="IPR014026">
    <property type="entry name" value="UDP-Glc/GDP-Man_DH_dimer"/>
</dbReference>
<keyword evidence="6" id="KW-1185">Reference proteome</keyword>
<dbReference type="InterPro" id="IPR036291">
    <property type="entry name" value="NAD(P)-bd_dom_sf"/>
</dbReference>
<dbReference type="NCBIfam" id="TIGR03026">
    <property type="entry name" value="NDP-sugDHase"/>
    <property type="match status" value="1"/>
</dbReference>
<dbReference type="SMART" id="SM00984">
    <property type="entry name" value="UDPG_MGDP_dh_C"/>
    <property type="match status" value="1"/>
</dbReference>
<evidence type="ECO:0000256" key="1">
    <source>
        <dbReference type="ARBA" id="ARBA00023002"/>
    </source>
</evidence>
<comment type="similarity">
    <text evidence="3">Belongs to the UDP-glucose/GDP-mannose dehydrogenase family.</text>
</comment>
<keyword evidence="1 5" id="KW-0560">Oxidoreductase</keyword>
<protein>
    <submittedName>
        <fullName evidence="5">UDP-N-acetyl-D-mannosamine dehydrogenase</fullName>
        <ecNumber evidence="5">1.1.1.336</ecNumber>
    </submittedName>
</protein>
<dbReference type="SUPFAM" id="SSF48179">
    <property type="entry name" value="6-phosphogluconate dehydrogenase C-terminal domain-like"/>
    <property type="match status" value="1"/>
</dbReference>
<dbReference type="InterPro" id="IPR008927">
    <property type="entry name" value="6-PGluconate_DH-like_C_sf"/>
</dbReference>
<dbReference type="NCBIfam" id="NF008286">
    <property type="entry name" value="PRK11064.1"/>
    <property type="match status" value="1"/>
</dbReference>
<dbReference type="RefSeq" id="WP_130854358.1">
    <property type="nucleotide sequence ID" value="NZ_JBHLWO010000001.1"/>
</dbReference>